<dbReference type="RefSeq" id="WP_345333855.1">
    <property type="nucleotide sequence ID" value="NZ_BAABJZ010000012.1"/>
</dbReference>
<comment type="caution">
    <text evidence="3">The sequence shown here is derived from an EMBL/GenBank/DDBJ whole genome shotgun (WGS) entry which is preliminary data.</text>
</comment>
<evidence type="ECO:0000313" key="4">
    <source>
        <dbReference type="Proteomes" id="UP001499988"/>
    </source>
</evidence>
<dbReference type="PIRSF" id="PIRSF003113">
    <property type="entry name" value="BolA"/>
    <property type="match status" value="1"/>
</dbReference>
<dbReference type="PANTHER" id="PTHR46229:SF2">
    <property type="entry name" value="BOLA-LIKE PROTEIN 1"/>
    <property type="match status" value="1"/>
</dbReference>
<gene>
    <name evidence="3" type="ORF">GCM10023333_09090</name>
</gene>
<dbReference type="Gene3D" id="3.10.20.90">
    <property type="entry name" value="Phosphatidylinositol 3-kinase Catalytic Subunit, Chain A, domain 1"/>
    <property type="match status" value="1"/>
</dbReference>
<dbReference type="InterPro" id="IPR050961">
    <property type="entry name" value="BolA/IbaG_stress_morph_reg"/>
</dbReference>
<dbReference type="PANTHER" id="PTHR46229">
    <property type="entry name" value="BOLA TRANSCRIPTION REGULATOR"/>
    <property type="match status" value="1"/>
</dbReference>
<organism evidence="3 4">
    <name type="scientific">Ferrimonas pelagia</name>
    <dbReference type="NCBI Taxonomy" id="1177826"/>
    <lineage>
        <taxon>Bacteria</taxon>
        <taxon>Pseudomonadati</taxon>
        <taxon>Pseudomonadota</taxon>
        <taxon>Gammaproteobacteria</taxon>
        <taxon>Alteromonadales</taxon>
        <taxon>Ferrimonadaceae</taxon>
        <taxon>Ferrimonas</taxon>
    </lineage>
</organism>
<evidence type="ECO:0000256" key="1">
    <source>
        <dbReference type="ARBA" id="ARBA00005578"/>
    </source>
</evidence>
<keyword evidence="4" id="KW-1185">Reference proteome</keyword>
<sequence length="96" mass="10599">MQAIIEQKIGQALSPTHIEVINESHMHRGPASDSHFKLIVVSALFEGERLLARHRRVNAILAQELAGELHALALHTYTPQEWAEQGSAPRTPSCVS</sequence>
<dbReference type="InterPro" id="IPR002634">
    <property type="entry name" value="BolA"/>
</dbReference>
<dbReference type="Pfam" id="PF01722">
    <property type="entry name" value="BolA"/>
    <property type="match status" value="1"/>
</dbReference>
<dbReference type="SUPFAM" id="SSF82657">
    <property type="entry name" value="BolA-like"/>
    <property type="match status" value="1"/>
</dbReference>
<protein>
    <submittedName>
        <fullName evidence="3">BolA/IbaG family iron-sulfur metabolism protein</fullName>
    </submittedName>
</protein>
<proteinExistence type="inferred from homology"/>
<dbReference type="InterPro" id="IPR036065">
    <property type="entry name" value="BolA-like_sf"/>
</dbReference>
<accession>A0ABP9EFJ5</accession>
<dbReference type="EMBL" id="BAABJZ010000012">
    <property type="protein sequence ID" value="GAA4877941.1"/>
    <property type="molecule type" value="Genomic_DNA"/>
</dbReference>
<name>A0ABP9EFJ5_9GAMM</name>
<evidence type="ECO:0000313" key="3">
    <source>
        <dbReference type="EMBL" id="GAA4877941.1"/>
    </source>
</evidence>
<evidence type="ECO:0000256" key="2">
    <source>
        <dbReference type="RuleBase" id="RU003860"/>
    </source>
</evidence>
<comment type="similarity">
    <text evidence="1 2">Belongs to the BolA/IbaG family.</text>
</comment>
<dbReference type="Proteomes" id="UP001499988">
    <property type="component" value="Unassembled WGS sequence"/>
</dbReference>
<reference evidence="4" key="1">
    <citation type="journal article" date="2019" name="Int. J. Syst. Evol. Microbiol.">
        <title>The Global Catalogue of Microorganisms (GCM) 10K type strain sequencing project: providing services to taxonomists for standard genome sequencing and annotation.</title>
        <authorList>
            <consortium name="The Broad Institute Genomics Platform"/>
            <consortium name="The Broad Institute Genome Sequencing Center for Infectious Disease"/>
            <person name="Wu L."/>
            <person name="Ma J."/>
        </authorList>
    </citation>
    <scope>NUCLEOTIDE SEQUENCE [LARGE SCALE GENOMIC DNA]</scope>
    <source>
        <strain evidence="4">JCM 18401</strain>
    </source>
</reference>